<dbReference type="InterPro" id="IPR009091">
    <property type="entry name" value="RCC1/BLIP-II"/>
</dbReference>
<dbReference type="EMBL" id="JABCKI010000082">
    <property type="protein sequence ID" value="KAG5652999.1"/>
    <property type="molecule type" value="Genomic_DNA"/>
</dbReference>
<organism evidence="1 2">
    <name type="scientific">Sphagnurus paluster</name>
    <dbReference type="NCBI Taxonomy" id="117069"/>
    <lineage>
        <taxon>Eukaryota</taxon>
        <taxon>Fungi</taxon>
        <taxon>Dikarya</taxon>
        <taxon>Basidiomycota</taxon>
        <taxon>Agaricomycotina</taxon>
        <taxon>Agaricomycetes</taxon>
        <taxon>Agaricomycetidae</taxon>
        <taxon>Agaricales</taxon>
        <taxon>Tricholomatineae</taxon>
        <taxon>Lyophyllaceae</taxon>
        <taxon>Sphagnurus</taxon>
    </lineage>
</organism>
<keyword evidence="2" id="KW-1185">Reference proteome</keyword>
<protein>
    <submittedName>
        <fullName evidence="1">Uncharacterized protein</fullName>
    </submittedName>
</protein>
<accession>A0A9P7GNC4</accession>
<evidence type="ECO:0000313" key="1">
    <source>
        <dbReference type="EMBL" id="KAG5652999.1"/>
    </source>
</evidence>
<gene>
    <name evidence="1" type="ORF">H0H81_002752</name>
</gene>
<dbReference type="OrthoDB" id="5370059at2759"/>
<reference evidence="1" key="2">
    <citation type="submission" date="2021-10" db="EMBL/GenBank/DDBJ databases">
        <title>Phylogenomics reveals ancestral predisposition of the termite-cultivated fungus Termitomyces towards a domesticated lifestyle.</title>
        <authorList>
            <person name="Auxier B."/>
            <person name="Grum-Grzhimaylo A."/>
            <person name="Cardenas M.E."/>
            <person name="Lodge J.D."/>
            <person name="Laessoe T."/>
            <person name="Pedersen O."/>
            <person name="Smith M.E."/>
            <person name="Kuyper T.W."/>
            <person name="Franco-Molano E.A."/>
            <person name="Baroni T.J."/>
            <person name="Aanen D.K."/>
        </authorList>
    </citation>
    <scope>NUCLEOTIDE SEQUENCE</scope>
    <source>
        <strain evidence="1">D49</strain>
    </source>
</reference>
<sequence>MIGNKIAYVIQVNPVYIEEIDGRETAQIVSGQQYSLMLDNTGVVHICRYNSYCRPGLGNEVDVLTRPFLECPEVMTMGLHIADNQEMYWMAGTWNNNGNGSLGKSCSTFRIMRIINCKVAFESCPLVGKDDIVMSLTWGQNTADSELDPEEPKSATKPTRRVPLFRVSIVE</sequence>
<reference evidence="1" key="1">
    <citation type="submission" date="2021-02" db="EMBL/GenBank/DDBJ databases">
        <authorList>
            <person name="Nieuwenhuis M."/>
            <person name="Van De Peppel L.J.J."/>
        </authorList>
    </citation>
    <scope>NUCLEOTIDE SEQUENCE</scope>
    <source>
        <strain evidence="1">D49</strain>
    </source>
</reference>
<comment type="caution">
    <text evidence="1">The sequence shown here is derived from an EMBL/GenBank/DDBJ whole genome shotgun (WGS) entry which is preliminary data.</text>
</comment>
<evidence type="ECO:0000313" key="2">
    <source>
        <dbReference type="Proteomes" id="UP000717328"/>
    </source>
</evidence>
<dbReference type="SUPFAM" id="SSF50985">
    <property type="entry name" value="RCC1/BLIP-II"/>
    <property type="match status" value="1"/>
</dbReference>
<name>A0A9P7GNC4_9AGAR</name>
<proteinExistence type="predicted"/>
<dbReference type="Proteomes" id="UP000717328">
    <property type="component" value="Unassembled WGS sequence"/>
</dbReference>
<dbReference type="AlphaFoldDB" id="A0A9P7GNC4"/>